<dbReference type="GO" id="GO:0043138">
    <property type="term" value="F:3'-5' DNA helicase activity"/>
    <property type="evidence" value="ECO:0007669"/>
    <property type="project" value="UniProtKB-UniRule"/>
</dbReference>
<dbReference type="InterPro" id="IPR014015">
    <property type="entry name" value="Helicase_SF3_DNA-vir"/>
</dbReference>
<proteinExistence type="inferred from homology"/>
<feature type="domain" description="SF3 helicase" evidence="18">
    <location>
        <begin position="411"/>
        <end position="561"/>
    </location>
</feature>
<evidence type="ECO:0000256" key="9">
    <source>
        <dbReference type="ARBA" id="ARBA00022840"/>
    </source>
</evidence>
<sequence>MGDPSKGTENILNNLECSSDWFLVREADCVDDINDIEELFDESTDESEVSNLIDDGDTVDEGNPLALFNKQLSEDCEKAISDLKRKYKKSPEQQIAALSPRLKAVSISPQKPSKRRLLFQDSGIQEDEAESATQVVPTEGDENVAGKDGAERDATNSSLLNLNNKRAHILFKFKELFGVAYSDLTRNYKSDRSCSDHWVILVHHAAEEAVEGSKIVLQQYCEYLQVITYDFTGLYLIQFKTAKNRDTVKKLICTNLNVSDWQVICDPPRTRSTPSALYFYQKGLGNASFKYGVLPDWIARQTLLSHQGAAQADTFELAKMVQYAYDNDIVDESEMAYTYASCAESDTNAAAFLKSNNQYKYLKDCIAMVRMYKRHEMRKMSMGQWVFKCCNEHSDTGDWKIIAKFLQYQQVQFISFLIKLKQFFKGIPKKNCMVFYGPPDTGKSFFCFSLLTFLHGKVISFMCKNSNFWLQPLLEAKIGFLDDATYPCWTFIDVNLRNALDGTPVCVDAKHKAPTQIRLPPLLITTNVPVLEDVNLKYLHSRLTCIEFPNKLPVSDDGSLVYQITNDTWASFFRKFASQLELVSEEEDDGGNSAIADTAFRCTAGSCAESV</sequence>
<evidence type="ECO:0000256" key="11">
    <source>
        <dbReference type="ARBA" id="ARBA00023235"/>
    </source>
</evidence>
<comment type="function">
    <text evidence="16">ATP-dependent DNA helicase required for initiation of viral DNA replication. It forms a complex with the viral E2 protein. The E1-E2 complex binds to the replication origin which contains binding sites for both proteins.</text>
</comment>
<dbReference type="SUPFAM" id="SSF52540">
    <property type="entry name" value="P-loop containing nucleoside triphosphate hydrolases"/>
    <property type="match status" value="1"/>
</dbReference>
<dbReference type="Pfam" id="PF20450">
    <property type="entry name" value="PPV_E1_DBD"/>
    <property type="match status" value="1"/>
</dbReference>
<reference evidence="19" key="1">
    <citation type="journal article" date="2018" name="Nat. Med.">
        <title>Expanded skin virome in DOCK8-deficient patients.</title>
        <authorList>
            <consortium name="NISC Comparative Sequencing Program"/>
            <person name="Tirosh O."/>
            <person name="Conlan S."/>
            <person name="Deming C."/>
            <person name="Lee-Lin S.Q."/>
            <person name="Huang X."/>
            <person name="Su H.C."/>
            <person name="Freeman A.F."/>
            <person name="Segre J.A."/>
            <person name="Kong H.H."/>
        </authorList>
    </citation>
    <scope>NUCLEOTIDE SEQUENCE</scope>
    <source>
        <strain evidence="19">HPV-mSK_250</strain>
    </source>
</reference>
<dbReference type="InterPro" id="IPR027417">
    <property type="entry name" value="P-loop_NTPase"/>
</dbReference>
<dbReference type="InterPro" id="IPR046935">
    <property type="entry name" value="PPV_E1_DBD_sf"/>
</dbReference>
<dbReference type="InterPro" id="IPR037102">
    <property type="entry name" value="Znf_lg_T-Ag_D1_dom_sf"/>
</dbReference>
<evidence type="ECO:0000256" key="12">
    <source>
        <dbReference type="ARBA" id="ARBA00034617"/>
    </source>
</evidence>
<evidence type="ECO:0000256" key="14">
    <source>
        <dbReference type="ARBA" id="ARBA00093297"/>
    </source>
</evidence>
<evidence type="ECO:0000256" key="17">
    <source>
        <dbReference type="SAM" id="MobiDB-lite"/>
    </source>
</evidence>
<dbReference type="Pfam" id="PF00524">
    <property type="entry name" value="PPV_E1_N"/>
    <property type="match status" value="1"/>
</dbReference>
<evidence type="ECO:0000256" key="8">
    <source>
        <dbReference type="ARBA" id="ARBA00022806"/>
    </source>
</evidence>
<evidence type="ECO:0000256" key="2">
    <source>
        <dbReference type="ARBA" id="ARBA00022518"/>
    </source>
</evidence>
<evidence type="ECO:0000256" key="5">
    <source>
        <dbReference type="ARBA" id="ARBA00022705"/>
    </source>
</evidence>
<evidence type="ECO:0000256" key="1">
    <source>
        <dbReference type="ARBA" id="ARBA00004147"/>
    </source>
</evidence>
<dbReference type="GO" id="GO:0006260">
    <property type="term" value="P:DNA replication"/>
    <property type="evidence" value="ECO:0007669"/>
    <property type="project" value="UniProtKB-UniRule"/>
</dbReference>
<keyword evidence="5 15" id="KW-0235">DNA replication</keyword>
<comment type="subunit">
    <text evidence="15">Can form hexamers. Interacts with E2 protein; this interaction increases E1 DNA binding specificity. Interacts with host DNA polymerase subunit POLA2. Interacts with host single stranded DNA-binding protein RPA1. Interacts with host TOP1; this interaction stimulates the enzymatic activity of TOP1.</text>
</comment>
<dbReference type="PROSITE" id="PS51206">
    <property type="entry name" value="SF3_HELICASE_1"/>
    <property type="match status" value="1"/>
</dbReference>
<comment type="PTM">
    <text evidence="15">Phosphorylated.</text>
</comment>
<dbReference type="GO" id="GO:0016887">
    <property type="term" value="F:ATP hydrolysis activity"/>
    <property type="evidence" value="ECO:0007669"/>
    <property type="project" value="RHEA"/>
</dbReference>
<feature type="region of interest" description="Disordered" evidence="17">
    <location>
        <begin position="127"/>
        <end position="152"/>
    </location>
</feature>
<feature type="short sequence motif" description="Nuclear localization signal" evidence="15">
    <location>
        <begin position="84"/>
        <end position="86"/>
    </location>
</feature>
<evidence type="ECO:0000256" key="15">
    <source>
        <dbReference type="HAMAP-Rule" id="MF_04000"/>
    </source>
</evidence>
<dbReference type="PIRSF" id="PIRSF003383">
    <property type="entry name" value="Rep_E1_papillomaV"/>
    <property type="match status" value="1"/>
</dbReference>
<comment type="catalytic activity">
    <reaction evidence="12 15">
        <text>Couples ATP hydrolysis with the unwinding of duplex DNA by translocating in the 3'-5' direction.</text>
        <dbReference type="EC" id="5.6.2.4"/>
    </reaction>
</comment>
<dbReference type="HAMAP" id="MF_04000">
    <property type="entry name" value="PPV_E1"/>
    <property type="match status" value="1"/>
</dbReference>
<dbReference type="EC" id="5.6.2.4" evidence="15 16"/>
<comment type="function">
    <text evidence="14 15">ATP-dependent DNA 3'-5' helicase required for initiation of viral DNA replication. It forms a complex with the viral E2 protein. The E1-E2 complex binds to the replication origin which contains binding sites for both proteins. During the initial step, a dimer of E1 interacts with a dimer of protein E2 leading to a complex that binds the viral origin of replication with high specificity. Then, a second dimer of E1 displaces the E2 dimer in an ATP-dependent manner to form the E1 tetramer. Following this, two E1 monomers are added to each half of the site, which results in the formation of two E1 trimers on the viral ori. Subsequently, two hexamers will be created. The double hexamer acts as a bi-directional helicase machinery and unwinds the viral DNA and then recruits the host DNA polymerase to start replication.</text>
</comment>
<keyword evidence="2 15" id="KW-0244">Early protein</keyword>
<dbReference type="Pfam" id="PF00519">
    <property type="entry name" value="PPV_E1_C"/>
    <property type="match status" value="1"/>
</dbReference>
<dbReference type="EMBL" id="MH777389">
    <property type="protein sequence ID" value="QAB13991.1"/>
    <property type="molecule type" value="Genomic_DNA"/>
</dbReference>
<feature type="modified residue" description="Phosphoserine; by host" evidence="15">
    <location>
        <position position="99"/>
    </location>
</feature>
<comment type="similarity">
    <text evidence="15 16">Belongs to the papillomaviridae E1 protein family.</text>
</comment>
<keyword evidence="10 15" id="KW-0238">DNA-binding</keyword>
<feature type="short sequence motif" description="Nuclear export signal" evidence="15">
    <location>
        <begin position="98"/>
        <end position="107"/>
    </location>
</feature>
<keyword evidence="3 15" id="KW-0597">Phosphoprotein</keyword>
<keyword evidence="11 15" id="KW-0413">Isomerase</keyword>
<feature type="binding site" evidence="15">
    <location>
        <begin position="437"/>
        <end position="444"/>
    </location>
    <ligand>
        <name>ATP</name>
        <dbReference type="ChEBI" id="CHEBI:30616"/>
    </ligand>
</feature>
<evidence type="ECO:0000256" key="6">
    <source>
        <dbReference type="ARBA" id="ARBA00022741"/>
    </source>
</evidence>
<keyword evidence="8 15" id="KW-0347">Helicase</keyword>
<name>A0A451G3K2_9PAPI</name>
<evidence type="ECO:0000256" key="10">
    <source>
        <dbReference type="ARBA" id="ARBA00023125"/>
    </source>
</evidence>
<keyword evidence="6 15" id="KW-0547">Nucleotide-binding</keyword>
<dbReference type="SUPFAM" id="SSF55464">
    <property type="entry name" value="Origin of replication-binding domain, RBD-like"/>
    <property type="match status" value="1"/>
</dbReference>
<dbReference type="InterPro" id="IPR046832">
    <property type="entry name" value="PPV_E1_DBD"/>
</dbReference>
<keyword evidence="7 15" id="KW-0378">Hydrolase</keyword>
<dbReference type="InterPro" id="IPR001177">
    <property type="entry name" value="PPV_DNA_helicase_E1_C"/>
</dbReference>
<dbReference type="Gene3D" id="3.40.1310.10">
    <property type="match status" value="1"/>
</dbReference>
<evidence type="ECO:0000256" key="13">
    <source>
        <dbReference type="ARBA" id="ARBA00048988"/>
    </source>
</evidence>
<dbReference type="GO" id="GO:0003677">
    <property type="term" value="F:DNA binding"/>
    <property type="evidence" value="ECO:0007669"/>
    <property type="project" value="UniProtKB-UniRule"/>
</dbReference>
<evidence type="ECO:0000256" key="4">
    <source>
        <dbReference type="ARBA" id="ARBA00022562"/>
    </source>
</evidence>
<keyword evidence="9 15" id="KW-0067">ATP-binding</keyword>
<keyword evidence="4 15" id="KW-1048">Host nucleus</keyword>
<comment type="caution">
    <text evidence="15">Lacks conserved residue(s) required for the propagation of feature annotation.</text>
</comment>
<dbReference type="GO" id="GO:0005524">
    <property type="term" value="F:ATP binding"/>
    <property type="evidence" value="ECO:0007669"/>
    <property type="project" value="UniProtKB-UniRule"/>
</dbReference>
<organism evidence="19">
    <name type="scientific">Human papillomavirus</name>
    <dbReference type="NCBI Taxonomy" id="10566"/>
    <lineage>
        <taxon>Viruses</taxon>
        <taxon>Monodnaviria</taxon>
        <taxon>Shotokuvirae</taxon>
        <taxon>Cossaviricota</taxon>
        <taxon>Papovaviricetes</taxon>
        <taxon>Zurhausenvirales</taxon>
        <taxon>Papillomaviridae</taxon>
    </lineage>
</organism>
<evidence type="ECO:0000313" key="19">
    <source>
        <dbReference type="EMBL" id="QAB13991.1"/>
    </source>
</evidence>
<evidence type="ECO:0000256" key="3">
    <source>
        <dbReference type="ARBA" id="ARBA00022553"/>
    </source>
</evidence>
<evidence type="ECO:0000256" key="7">
    <source>
        <dbReference type="ARBA" id="ARBA00022801"/>
    </source>
</evidence>
<accession>A0A451G3K2</accession>
<dbReference type="GO" id="GO:0042025">
    <property type="term" value="C:host cell nucleus"/>
    <property type="evidence" value="ECO:0007669"/>
    <property type="project" value="UniProtKB-SubCell"/>
</dbReference>
<dbReference type="Gene3D" id="3.40.50.300">
    <property type="entry name" value="P-loop containing nucleotide triphosphate hydrolases"/>
    <property type="match status" value="1"/>
</dbReference>
<comment type="subcellular location">
    <subcellularLocation>
        <location evidence="1 15">Host nucleus</location>
    </subcellularLocation>
</comment>
<evidence type="ECO:0000259" key="18">
    <source>
        <dbReference type="PROSITE" id="PS51206"/>
    </source>
</evidence>
<dbReference type="Gene3D" id="1.10.10.510">
    <property type="entry name" value="Zinc finger, large T-antigen D1 domain"/>
    <property type="match status" value="1"/>
</dbReference>
<comment type="catalytic activity">
    <reaction evidence="13 15 16">
        <text>ATP + H2O = ADP + phosphate + H(+)</text>
        <dbReference type="Rhea" id="RHEA:13065"/>
        <dbReference type="ChEBI" id="CHEBI:15377"/>
        <dbReference type="ChEBI" id="CHEBI:15378"/>
        <dbReference type="ChEBI" id="CHEBI:30616"/>
        <dbReference type="ChEBI" id="CHEBI:43474"/>
        <dbReference type="ChEBI" id="CHEBI:456216"/>
        <dbReference type="EC" id="5.6.2.4"/>
    </reaction>
</comment>
<gene>
    <name evidence="15" type="primary">E1</name>
</gene>
<dbReference type="InterPro" id="IPR016393">
    <property type="entry name" value="Rep_E1_papillomaV"/>
</dbReference>
<feature type="modified residue" description="Phosphoserine; by host" evidence="15">
    <location>
        <position position="90"/>
    </location>
</feature>
<dbReference type="InterPro" id="IPR014000">
    <property type="entry name" value="PPV_DNA_helicase_E1_N"/>
</dbReference>
<protein>
    <recommendedName>
        <fullName evidence="15 16">Replication protein E1</fullName>
        <ecNumber evidence="15 16">5.6.2.4</ecNumber>
    </recommendedName>
    <alternativeName>
        <fullName evidence="15">ATP-dependent helicase E1</fullName>
    </alternativeName>
    <alternativeName>
        <fullName evidence="15">DNA 3'-5' helicase E1</fullName>
    </alternativeName>
</protein>
<evidence type="ECO:0000256" key="16">
    <source>
        <dbReference type="PIRNR" id="PIRNR003383"/>
    </source>
</evidence>